<comment type="caution">
    <text evidence="3">The sequence shown here is derived from an EMBL/GenBank/DDBJ whole genome shotgun (WGS) entry which is preliminary data.</text>
</comment>
<dbReference type="Proteomes" id="UP000051863">
    <property type="component" value="Unassembled WGS sequence"/>
</dbReference>
<dbReference type="EMBL" id="LDJJ01000074">
    <property type="protein sequence ID" value="KRG63315.1"/>
    <property type="molecule type" value="Genomic_DNA"/>
</dbReference>
<feature type="region of interest" description="Disordered" evidence="1">
    <location>
        <begin position="109"/>
        <end position="129"/>
    </location>
</feature>
<dbReference type="AlphaFoldDB" id="A0A0R0CD49"/>
<feature type="region of interest" description="Disordered" evidence="1">
    <location>
        <begin position="17"/>
        <end position="40"/>
    </location>
</feature>
<proteinExistence type="predicted"/>
<evidence type="ECO:0000256" key="1">
    <source>
        <dbReference type="SAM" id="MobiDB-lite"/>
    </source>
</evidence>
<evidence type="ECO:0000313" key="4">
    <source>
        <dbReference type="Proteomes" id="UP000051863"/>
    </source>
</evidence>
<accession>A0A0R0CD49</accession>
<protein>
    <recommendedName>
        <fullName evidence="5">Secreted protein</fullName>
    </recommendedName>
</protein>
<keyword evidence="2" id="KW-0732">Signal</keyword>
<dbReference type="PATRIC" id="fig|405446.3.peg.3530"/>
<gene>
    <name evidence="3" type="ORF">ABB27_17655</name>
</gene>
<feature type="signal peptide" evidence="2">
    <location>
        <begin position="1"/>
        <end position="19"/>
    </location>
</feature>
<sequence length="129" mass="12926">MLFALTACTAPAATAPVSAQSTPPAAVTEQTSPARPASTPVVVDSSCKVDADCTVKNVGNCCGYYPACVNVNSPTDPAGVQASCQAKGMMSVCGFPEIQGCSCVQGKCAAAGSSNPLRQPMSENPAPVR</sequence>
<feature type="chain" id="PRO_5006393858" description="Secreted protein" evidence="2">
    <location>
        <begin position="20"/>
        <end position="129"/>
    </location>
</feature>
<evidence type="ECO:0008006" key="5">
    <source>
        <dbReference type="Google" id="ProtNLM"/>
    </source>
</evidence>
<organism evidence="3 4">
    <name type="scientific">Stenotrophomonas terrae</name>
    <dbReference type="NCBI Taxonomy" id="405446"/>
    <lineage>
        <taxon>Bacteria</taxon>
        <taxon>Pseudomonadati</taxon>
        <taxon>Pseudomonadota</taxon>
        <taxon>Gammaproteobacteria</taxon>
        <taxon>Lysobacterales</taxon>
        <taxon>Lysobacteraceae</taxon>
        <taxon>Stenotrophomonas</taxon>
    </lineage>
</organism>
<evidence type="ECO:0000256" key="2">
    <source>
        <dbReference type="SAM" id="SignalP"/>
    </source>
</evidence>
<feature type="compositionally biased region" description="Low complexity" evidence="1">
    <location>
        <begin position="17"/>
        <end position="26"/>
    </location>
</feature>
<keyword evidence="4" id="KW-1185">Reference proteome</keyword>
<reference evidence="3 4" key="1">
    <citation type="submission" date="2015-05" db="EMBL/GenBank/DDBJ databases">
        <title>Genome sequencing and analysis of members of genus Stenotrophomonas.</title>
        <authorList>
            <person name="Patil P.P."/>
            <person name="Midha S."/>
            <person name="Patil P.B."/>
        </authorList>
    </citation>
    <scope>NUCLEOTIDE SEQUENCE [LARGE SCALE GENOMIC DNA]</scope>
    <source>
        <strain evidence="3 4">DSM 18941</strain>
    </source>
</reference>
<evidence type="ECO:0000313" key="3">
    <source>
        <dbReference type="EMBL" id="KRG63315.1"/>
    </source>
</evidence>
<name>A0A0R0CD49_9GAMM</name>